<dbReference type="SMART" id="SM00347">
    <property type="entry name" value="HTH_MARR"/>
    <property type="match status" value="1"/>
</dbReference>
<dbReference type="RefSeq" id="WP_048706221.1">
    <property type="nucleotide sequence ID" value="NZ_CP012034.1"/>
</dbReference>
<evidence type="ECO:0000313" key="3">
    <source>
        <dbReference type="Proteomes" id="UP000036106"/>
    </source>
</evidence>
<evidence type="ECO:0000259" key="1">
    <source>
        <dbReference type="PROSITE" id="PS50995"/>
    </source>
</evidence>
<name>A0A0H4QIP0_9LACO</name>
<feature type="domain" description="HTH marR-type" evidence="1">
    <location>
        <begin position="1"/>
        <end position="138"/>
    </location>
</feature>
<accession>A0A0H4QIP0</accession>
<dbReference type="PROSITE" id="PS50995">
    <property type="entry name" value="HTH_MARR_2"/>
    <property type="match status" value="1"/>
</dbReference>
<keyword evidence="3" id="KW-1185">Reference proteome</keyword>
<reference evidence="3" key="1">
    <citation type="submission" date="2015-07" db="EMBL/GenBank/DDBJ databases">
        <title>Lactobacillus ginsenosidimutans/EMML 3141/ whole genome sequencing.</title>
        <authorList>
            <person name="Kim M.K."/>
            <person name="Im W.-T."/>
            <person name="Srinivasan S."/>
            <person name="Lee J.-J."/>
        </authorList>
    </citation>
    <scope>NUCLEOTIDE SEQUENCE [LARGE SCALE GENOMIC DNA]</scope>
    <source>
        <strain evidence="3">EMML 3041</strain>
    </source>
</reference>
<organism evidence="2 3">
    <name type="scientific">Companilactobacillus ginsenosidimutans</name>
    <dbReference type="NCBI Taxonomy" id="1007676"/>
    <lineage>
        <taxon>Bacteria</taxon>
        <taxon>Bacillati</taxon>
        <taxon>Bacillota</taxon>
        <taxon>Bacilli</taxon>
        <taxon>Lactobacillales</taxon>
        <taxon>Lactobacillaceae</taxon>
        <taxon>Companilactobacillus</taxon>
    </lineage>
</organism>
<dbReference type="Gene3D" id="1.10.10.10">
    <property type="entry name" value="Winged helix-like DNA-binding domain superfamily/Winged helix DNA-binding domain"/>
    <property type="match status" value="1"/>
</dbReference>
<dbReference type="PANTHER" id="PTHR33164">
    <property type="entry name" value="TRANSCRIPTIONAL REGULATOR, MARR FAMILY"/>
    <property type="match status" value="1"/>
</dbReference>
<dbReference type="Pfam" id="PF01047">
    <property type="entry name" value="MarR"/>
    <property type="match status" value="1"/>
</dbReference>
<dbReference type="OrthoDB" id="5419426at2"/>
<dbReference type="InterPro" id="IPR000835">
    <property type="entry name" value="HTH_MarR-typ"/>
</dbReference>
<dbReference type="GO" id="GO:0003700">
    <property type="term" value="F:DNA-binding transcription factor activity"/>
    <property type="evidence" value="ECO:0007669"/>
    <property type="project" value="InterPro"/>
</dbReference>
<dbReference type="Proteomes" id="UP000036106">
    <property type="component" value="Chromosome"/>
</dbReference>
<dbReference type="STRING" id="1007676.ABM34_12605"/>
<sequence length="145" mass="16491">MLSLKEIATIRSFNRRYTTVLGLLNKQVFDTTLSFTEARVMQKIAEISNITPKNIATSLNLDPSYTSRILKKLNKLGLIIITQSTIDARSKILTLSSNGKKQVKVLDDDSNIQIQDLIAKLNADEQQRLYQSFSTIQKLLFKEEK</sequence>
<protein>
    <recommendedName>
        <fullName evidence="1">HTH marR-type domain-containing protein</fullName>
    </recommendedName>
</protein>
<dbReference type="AlphaFoldDB" id="A0A0H4QIP0"/>
<dbReference type="KEGG" id="lgn:ABM34_12605"/>
<dbReference type="GO" id="GO:0006950">
    <property type="term" value="P:response to stress"/>
    <property type="evidence" value="ECO:0007669"/>
    <property type="project" value="TreeGrafter"/>
</dbReference>
<proteinExistence type="predicted"/>
<dbReference type="PATRIC" id="fig|1007676.4.peg.2552"/>
<dbReference type="SUPFAM" id="SSF46785">
    <property type="entry name" value="Winged helix' DNA-binding domain"/>
    <property type="match status" value="1"/>
</dbReference>
<gene>
    <name evidence="2" type="ORF">ABM34_12605</name>
</gene>
<dbReference type="EMBL" id="CP012034">
    <property type="protein sequence ID" value="AKP68294.1"/>
    <property type="molecule type" value="Genomic_DNA"/>
</dbReference>
<dbReference type="PANTHER" id="PTHR33164:SF43">
    <property type="entry name" value="HTH-TYPE TRANSCRIPTIONAL REPRESSOR YETL"/>
    <property type="match status" value="1"/>
</dbReference>
<dbReference type="InterPro" id="IPR039422">
    <property type="entry name" value="MarR/SlyA-like"/>
</dbReference>
<evidence type="ECO:0000313" key="2">
    <source>
        <dbReference type="EMBL" id="AKP68294.1"/>
    </source>
</evidence>
<dbReference type="InterPro" id="IPR036388">
    <property type="entry name" value="WH-like_DNA-bd_sf"/>
</dbReference>
<dbReference type="InterPro" id="IPR036390">
    <property type="entry name" value="WH_DNA-bd_sf"/>
</dbReference>